<comment type="similarity">
    <text evidence="1">Belongs to the eukaryotic ribosomal protein eS19 family.</text>
</comment>
<keyword evidence="3" id="KW-0687">Ribonucleoprotein</keyword>
<dbReference type="InterPro" id="IPR036390">
    <property type="entry name" value="WH_DNA-bd_sf"/>
</dbReference>
<organism evidence="4 5">
    <name type="scientific">Candidatus Lokiarchaeum ossiferum</name>
    <dbReference type="NCBI Taxonomy" id="2951803"/>
    <lineage>
        <taxon>Archaea</taxon>
        <taxon>Promethearchaeati</taxon>
        <taxon>Promethearchaeota</taxon>
        <taxon>Promethearchaeia</taxon>
        <taxon>Promethearchaeales</taxon>
        <taxon>Promethearchaeaceae</taxon>
        <taxon>Candidatus Lokiarchaeum</taxon>
    </lineage>
</organism>
<dbReference type="InterPro" id="IPR001266">
    <property type="entry name" value="Ribosomal_eS19"/>
</dbReference>
<dbReference type="SUPFAM" id="SSF46785">
    <property type="entry name" value="Winged helix' DNA-binding domain"/>
    <property type="match status" value="1"/>
</dbReference>
<dbReference type="Gene3D" id="1.10.10.10">
    <property type="entry name" value="Winged helix-like DNA-binding domain superfamily/Winged helix DNA-binding domain"/>
    <property type="match status" value="1"/>
</dbReference>
<dbReference type="Proteomes" id="UP001208689">
    <property type="component" value="Chromosome"/>
</dbReference>
<dbReference type="Pfam" id="PF01090">
    <property type="entry name" value="Ribosomal_S19e"/>
    <property type="match status" value="1"/>
</dbReference>
<evidence type="ECO:0000256" key="3">
    <source>
        <dbReference type="ARBA" id="ARBA00023274"/>
    </source>
</evidence>
<sequence>MMFWKTSWIREYPPVDYENFWYIRAASLLRKLYRKPIGINRLKKVYGGRSPGFVHYNHSASGSGAIIRRILQQLEKAGFVKKTEKSGRELTNAGRSILDKTAAEISRTESKITA</sequence>
<keyword evidence="5" id="KW-1185">Reference proteome</keyword>
<dbReference type="EMBL" id="CP104013">
    <property type="protein sequence ID" value="UYP44877.1"/>
    <property type="molecule type" value="Genomic_DNA"/>
</dbReference>
<evidence type="ECO:0000313" key="5">
    <source>
        <dbReference type="Proteomes" id="UP001208689"/>
    </source>
</evidence>
<evidence type="ECO:0000256" key="2">
    <source>
        <dbReference type="ARBA" id="ARBA00022980"/>
    </source>
</evidence>
<gene>
    <name evidence="4" type="ORF">NEF87_001162</name>
</gene>
<reference evidence="4" key="1">
    <citation type="submission" date="2022-09" db="EMBL/GenBank/DDBJ databases">
        <title>Actin cytoskeleton and complex cell architecture in an #Asgard archaeon.</title>
        <authorList>
            <person name="Ponce Toledo R.I."/>
            <person name="Schleper C."/>
            <person name="Rodrigues Oliveira T."/>
            <person name="Wollweber F."/>
            <person name="Xu J."/>
            <person name="Rittmann S."/>
            <person name="Klingl A."/>
            <person name="Pilhofer M."/>
        </authorList>
    </citation>
    <scope>NUCLEOTIDE SEQUENCE</scope>
    <source>
        <strain evidence="4">B-35</strain>
    </source>
</reference>
<evidence type="ECO:0000313" key="4">
    <source>
        <dbReference type="EMBL" id="UYP44877.1"/>
    </source>
</evidence>
<evidence type="ECO:0000256" key="1">
    <source>
        <dbReference type="ARBA" id="ARBA00010014"/>
    </source>
</evidence>
<protein>
    <submittedName>
        <fullName evidence="4">30S ribosomal protein S19e</fullName>
    </submittedName>
</protein>
<dbReference type="PANTHER" id="PTHR11710:SF0">
    <property type="entry name" value="40S RIBOSOMAL PROTEIN S19"/>
    <property type="match status" value="1"/>
</dbReference>
<name>A0ABY6HPQ3_9ARCH</name>
<dbReference type="GO" id="GO:0005840">
    <property type="term" value="C:ribosome"/>
    <property type="evidence" value="ECO:0007669"/>
    <property type="project" value="UniProtKB-KW"/>
</dbReference>
<keyword evidence="2 4" id="KW-0689">Ribosomal protein</keyword>
<dbReference type="PANTHER" id="PTHR11710">
    <property type="entry name" value="40S RIBOSOMAL PROTEIN S19"/>
    <property type="match status" value="1"/>
</dbReference>
<dbReference type="SMART" id="SM01413">
    <property type="entry name" value="Ribosomal_S19e"/>
    <property type="match status" value="1"/>
</dbReference>
<proteinExistence type="inferred from homology"/>
<accession>A0ABY6HPQ3</accession>
<dbReference type="InterPro" id="IPR036388">
    <property type="entry name" value="WH-like_DNA-bd_sf"/>
</dbReference>